<dbReference type="Proteomes" id="UP000252733">
    <property type="component" value="Unassembled WGS sequence"/>
</dbReference>
<feature type="coiled-coil region" evidence="1">
    <location>
        <begin position="110"/>
        <end position="140"/>
    </location>
</feature>
<organism evidence="3 4">
    <name type="scientific">Marinilabilia salmonicolor</name>
    <dbReference type="NCBI Taxonomy" id="989"/>
    <lineage>
        <taxon>Bacteria</taxon>
        <taxon>Pseudomonadati</taxon>
        <taxon>Bacteroidota</taxon>
        <taxon>Bacteroidia</taxon>
        <taxon>Marinilabiliales</taxon>
        <taxon>Marinilabiliaceae</taxon>
        <taxon>Marinilabilia</taxon>
    </lineage>
</organism>
<dbReference type="EMBL" id="QPIZ01000049">
    <property type="protein sequence ID" value="RCW23129.1"/>
    <property type="molecule type" value="Genomic_DNA"/>
</dbReference>
<accession>A0A368UKA0</accession>
<reference evidence="3 4" key="1">
    <citation type="submission" date="2018-07" db="EMBL/GenBank/DDBJ databases">
        <title>Freshwater and sediment microbial communities from various areas in North America, analyzing microbe dynamics in response to fracking.</title>
        <authorList>
            <person name="Lamendella R."/>
        </authorList>
    </citation>
    <scope>NUCLEOTIDE SEQUENCE [LARGE SCALE GENOMIC DNA]</scope>
    <source>
        <strain evidence="3 4">160A</strain>
    </source>
</reference>
<evidence type="ECO:0000313" key="3">
    <source>
        <dbReference type="EMBL" id="RCW23129.1"/>
    </source>
</evidence>
<name>A0A368UKA0_9BACT</name>
<proteinExistence type="predicted"/>
<keyword evidence="4" id="KW-1185">Reference proteome</keyword>
<keyword evidence="1" id="KW-0175">Coiled coil</keyword>
<dbReference type="InterPro" id="IPR025359">
    <property type="entry name" value="SduA_C"/>
</dbReference>
<evidence type="ECO:0000259" key="2">
    <source>
        <dbReference type="Pfam" id="PF14082"/>
    </source>
</evidence>
<dbReference type="AlphaFoldDB" id="A0A368UKA0"/>
<sequence>MNQIQETKSLLIFEEIKGSSKLIYRQHKEDETEEKVFIYKVTGDTYEYEFDGDAIKKIVFEGFSDLPGIIIHYGYGFQEKSLQNFFKYRITGDQINKLVITQDSTSRKSRKTLYLRLDELEDLLSEINKEQRACNDTKKILIKNYLVKVNPSFSFDHQETNNNKKLILRNLNQKLIDQLTADEIETIGKFYINAAQKYKRADLIKRMSFGLQKNAQILTLQEIIAKYETLLDSNSAESEWQSFFDEYITLFDTRYAHKLDYKNIATGITKYPDLVLVDIYGYIDFYELKKSGMPLIKYDSSHKTWYWTKDVAMVISQASDYLQKAKENGLSYSSTIKKITATEEHDGLEVNIINPRAIIVAGNSKMLNSELKRDHFKNLRESLKDIEFVLYDELLDRLKNLLDSIKLG</sequence>
<comment type="caution">
    <text evidence="3">The sequence shown here is derived from an EMBL/GenBank/DDBJ whole genome shotgun (WGS) entry which is preliminary data.</text>
</comment>
<dbReference type="Pfam" id="PF14082">
    <property type="entry name" value="SduA_C"/>
    <property type="match status" value="1"/>
</dbReference>
<dbReference type="RefSeq" id="WP_114438170.1">
    <property type="nucleotide sequence ID" value="NZ_QPIZ01000049.1"/>
</dbReference>
<protein>
    <submittedName>
        <fullName evidence="3">Uncharacterized protein DUF4263</fullName>
    </submittedName>
</protein>
<evidence type="ECO:0000256" key="1">
    <source>
        <dbReference type="SAM" id="Coils"/>
    </source>
</evidence>
<feature type="domain" description="Shedu protein SduA C-terminal" evidence="2">
    <location>
        <begin position="235"/>
        <end position="395"/>
    </location>
</feature>
<gene>
    <name evidence="3" type="ORF">DFO77_1495</name>
</gene>
<evidence type="ECO:0000313" key="4">
    <source>
        <dbReference type="Proteomes" id="UP000252733"/>
    </source>
</evidence>